<evidence type="ECO:0000256" key="7">
    <source>
        <dbReference type="ARBA" id="ARBA00023136"/>
    </source>
</evidence>
<evidence type="ECO:0000256" key="8">
    <source>
        <dbReference type="ARBA" id="ARBA00023242"/>
    </source>
</evidence>
<dbReference type="SUPFAM" id="SSF53474">
    <property type="entry name" value="alpha/beta-Hydrolases"/>
    <property type="match status" value="1"/>
</dbReference>
<feature type="compositionally biased region" description="Basic and acidic residues" evidence="9">
    <location>
        <begin position="626"/>
        <end position="644"/>
    </location>
</feature>
<evidence type="ECO:0000256" key="5">
    <source>
        <dbReference type="ARBA" id="ARBA00022692"/>
    </source>
</evidence>
<feature type="compositionally biased region" description="Basic and acidic residues" evidence="9">
    <location>
        <begin position="1301"/>
        <end position="1317"/>
    </location>
</feature>
<feature type="transmembrane region" description="Helical" evidence="10">
    <location>
        <begin position="278"/>
        <end position="307"/>
    </location>
</feature>
<feature type="region of interest" description="Disordered" evidence="9">
    <location>
        <begin position="988"/>
        <end position="1017"/>
    </location>
</feature>
<feature type="compositionally biased region" description="Gly residues" evidence="9">
    <location>
        <begin position="665"/>
        <end position="674"/>
    </location>
</feature>
<reference evidence="11 12" key="1">
    <citation type="submission" date="2015-05" db="EMBL/GenBank/DDBJ databases">
        <authorList>
            <person name="Wang D.B."/>
            <person name="Wang M."/>
        </authorList>
    </citation>
    <scope>NUCLEOTIDE SEQUENCE [LARGE SCALE GENOMIC DNA]</scope>
    <source>
        <strain evidence="11">VL1</strain>
    </source>
</reference>
<keyword evidence="12" id="KW-1185">Reference proteome</keyword>
<sequence length="1350" mass="150342">MSCSRLRAPGTKQHPTMAPLAADPRQILVVLDDTRRREFYTLVEDIMKLMRSEIDPHGDDRHDGGWPSVAQWEQQQKQRKLAGWLASELSSIRQDALEHFGDWRRGILKKLIEITSAKEDKKVLEARKKRQDEVAKMKAASSGDEEDPITLGDTENSSTTNAKDVATFQKHYQPVPTNLAALPVEDRRELLSSMLLVVLSTGNYAAHSRVLVLHLASSFGLPLAVLITEETEIAKFLVEASTAKGEDGTSSKNAAAASAMSGEAEATKRRQDNQSSRFWKVGLASVAGAAVIGVTGGLAAPAVAGVIGGIMGSVGLGGVASFLGIFWANGALVGALFGAYGAKMTGEMMDQYAKEVEDFRFLPLKEEYGQDAKKATSDEKKTRRLRVTIGINGWLENEDAVTKPWKVLGDESEVFALRYEMKALIALGASLEDLVKSYAWKYVKLEILKNTVLVSLSAVLWPAYLLGTASNIDNPYNLARNRSEKAGRVLADALINRAQGERPVTLIGYSLGARAIHSCLKTLVQRRAFGLVDSVVLIGAPTPSDTEQWQILRTVVAGRIFNVYSENDYILGFMYRATSLQLGVAGLQPIEGVDGIENLDLSKDVAGHLRYPDLIAQVLTKCGLPDVKDGEGEIERDEDIERAKQAQPDDMPEEARAIQGEKPKTGGGGGGGGEQDAEEDEASPPLPPRREADTGAGGATSPPPWASDRKEDPLNLGALGTKHMKGRAVDQLVFESMFSKSRAGDPPNFHAFLQRTLILEVRSEVHAFFGHLDTQEAKYPGLDYCNPVHRIRLSRWPWHRRLFRAFDSLRLTPNEIANLTKWEGTKWAKERYEKEQGITIRDTAADEFSEWVEPEDRPLAPASRGRTAETEAASEDEDMEGEDTDEEMESVGTALNERLRERVARREAGEHATVLDEEWEQWLKNAIESGELPFVTPQTMQSTNSTNTPIMPTTLFPPRMLSAARAGQWSDIPDFLHDMIQRSISVETTDREEPLMPPLTRAPRRGPTDERRHPGAPWLRPYSGLRLPVGDGVTHIVNNKDAAFKVVYNWQYTHSLDFWSTMLAQHCTPLTEAEAGKPSQLKLLVYPLVQVTLGATRLIPTATFFPLRFHLIRSLLRISRATNTYIPLAAPILEVLESAEMKRAPKAASLKPLDFRVAFKAPKAYLRTRVYQDGVGEQVVELFAEFFALWAKNIAFPEMALPVVIQLKRWLKQARRGDKGASSKKSQRGNQNGKLGSAIVLLVQKIEANAKFIEQRRAQVDFAPKDRAQVDNFLRDLEWEKTPIGAFVAVQRKLRAEKLKMMEEARREDDRRRKEERGDVDEPEEEEEDEDEEEYADELMDEDEDEEDDE</sequence>
<evidence type="ECO:0000256" key="4">
    <source>
        <dbReference type="ARBA" id="ARBA00009824"/>
    </source>
</evidence>
<feature type="compositionally biased region" description="Acidic residues" evidence="9">
    <location>
        <begin position="1318"/>
        <end position="1350"/>
    </location>
</feature>
<dbReference type="InterPro" id="IPR029058">
    <property type="entry name" value="AB_hydrolase_fold"/>
</dbReference>
<evidence type="ECO:0000256" key="3">
    <source>
        <dbReference type="ARBA" id="ARBA00005907"/>
    </source>
</evidence>
<keyword evidence="8" id="KW-0539">Nucleus</keyword>
<keyword evidence="6 10" id="KW-1133">Transmembrane helix</keyword>
<feature type="compositionally biased region" description="Basic and acidic residues" evidence="9">
    <location>
        <begin position="653"/>
        <end position="664"/>
    </location>
</feature>
<organism evidence="11 12">
    <name type="scientific">Verticillium longisporum</name>
    <name type="common">Verticillium dahliae var. longisporum</name>
    <dbReference type="NCBI Taxonomy" id="100787"/>
    <lineage>
        <taxon>Eukaryota</taxon>
        <taxon>Fungi</taxon>
        <taxon>Dikarya</taxon>
        <taxon>Ascomycota</taxon>
        <taxon>Pezizomycotina</taxon>
        <taxon>Sordariomycetes</taxon>
        <taxon>Hypocreomycetidae</taxon>
        <taxon>Glomerellales</taxon>
        <taxon>Plectosphaerellaceae</taxon>
        <taxon>Verticillium</taxon>
    </lineage>
</organism>
<dbReference type="Pfam" id="PF03715">
    <property type="entry name" value="Noc2"/>
    <property type="match status" value="1"/>
</dbReference>
<accession>A0A0G4L065</accession>
<keyword evidence="5 10" id="KW-0812">Transmembrane</keyword>
<dbReference type="GO" id="GO:0016020">
    <property type="term" value="C:membrane"/>
    <property type="evidence" value="ECO:0007669"/>
    <property type="project" value="UniProtKB-SubCell"/>
</dbReference>
<dbReference type="PANTHER" id="PTHR17920:SF22">
    <property type="entry name" value="DUF726 DOMAIN PROTEIN (AFU_ORTHOLOGUE AFUA_2G12860)"/>
    <property type="match status" value="1"/>
</dbReference>
<dbReference type="EMBL" id="CVQH01006557">
    <property type="protein sequence ID" value="CRK15404.1"/>
    <property type="molecule type" value="Genomic_DNA"/>
</dbReference>
<dbReference type="GO" id="GO:0005634">
    <property type="term" value="C:nucleus"/>
    <property type="evidence" value="ECO:0007669"/>
    <property type="project" value="UniProtKB-SubCell"/>
</dbReference>
<feature type="region of interest" description="Disordered" evidence="9">
    <location>
        <begin position="133"/>
        <end position="160"/>
    </location>
</feature>
<feature type="compositionally biased region" description="Acidic residues" evidence="9">
    <location>
        <begin position="872"/>
        <end position="888"/>
    </location>
</feature>
<evidence type="ECO:0000313" key="12">
    <source>
        <dbReference type="Proteomes" id="UP000044602"/>
    </source>
</evidence>
<evidence type="ECO:0008006" key="13">
    <source>
        <dbReference type="Google" id="ProtNLM"/>
    </source>
</evidence>
<feature type="transmembrane region" description="Helical" evidence="10">
    <location>
        <begin position="319"/>
        <end position="342"/>
    </location>
</feature>
<feature type="region of interest" description="Disordered" evidence="9">
    <location>
        <begin position="245"/>
        <end position="272"/>
    </location>
</feature>
<comment type="subcellular location">
    <subcellularLocation>
        <location evidence="2">Membrane</location>
        <topology evidence="2">Multi-pass membrane protein</topology>
    </subcellularLocation>
    <subcellularLocation>
        <location evidence="1">Nucleus</location>
    </subcellularLocation>
</comment>
<proteinExistence type="inferred from homology"/>
<evidence type="ECO:0000256" key="2">
    <source>
        <dbReference type="ARBA" id="ARBA00004141"/>
    </source>
</evidence>
<gene>
    <name evidence="11" type="ORF">BN1708_011470</name>
</gene>
<feature type="region of interest" description="Disordered" evidence="9">
    <location>
        <begin position="1301"/>
        <end position="1350"/>
    </location>
</feature>
<evidence type="ECO:0000256" key="10">
    <source>
        <dbReference type="SAM" id="Phobius"/>
    </source>
</evidence>
<dbReference type="Proteomes" id="UP000044602">
    <property type="component" value="Unassembled WGS sequence"/>
</dbReference>
<dbReference type="InterPro" id="IPR007941">
    <property type="entry name" value="DUF726"/>
</dbReference>
<dbReference type="Pfam" id="PF05277">
    <property type="entry name" value="DUF726"/>
    <property type="match status" value="1"/>
</dbReference>
<name>A0A0G4L065_VERLO</name>
<evidence type="ECO:0000256" key="1">
    <source>
        <dbReference type="ARBA" id="ARBA00004123"/>
    </source>
</evidence>
<feature type="compositionally biased region" description="Low complexity" evidence="9">
    <location>
        <begin position="254"/>
        <end position="264"/>
    </location>
</feature>
<dbReference type="Gene3D" id="3.40.50.1820">
    <property type="entry name" value="alpha/beta hydrolase"/>
    <property type="match status" value="1"/>
</dbReference>
<comment type="similarity">
    <text evidence="3">Belongs to the NOC2 family.</text>
</comment>
<evidence type="ECO:0000313" key="11">
    <source>
        <dbReference type="EMBL" id="CRK15404.1"/>
    </source>
</evidence>
<comment type="similarity">
    <text evidence="4">Belongs to the TMCO4 family.</text>
</comment>
<evidence type="ECO:0000256" key="9">
    <source>
        <dbReference type="SAM" id="MobiDB-lite"/>
    </source>
</evidence>
<evidence type="ECO:0000256" key="6">
    <source>
        <dbReference type="ARBA" id="ARBA00022989"/>
    </source>
</evidence>
<keyword evidence="7 10" id="KW-0472">Membrane</keyword>
<feature type="region of interest" description="Disordered" evidence="9">
    <location>
        <begin position="850"/>
        <end position="888"/>
    </location>
</feature>
<feature type="region of interest" description="Disordered" evidence="9">
    <location>
        <begin position="626"/>
        <end position="718"/>
    </location>
</feature>
<protein>
    <recommendedName>
        <fullName evidence="13">DUF726 domain-containing protein</fullName>
    </recommendedName>
</protein>
<dbReference type="InterPro" id="IPR005343">
    <property type="entry name" value="Noc2"/>
</dbReference>
<dbReference type="PANTHER" id="PTHR17920">
    <property type="entry name" value="TRANSMEMBRANE AND COILED-COIL DOMAIN-CONTAINING PROTEIN 4 TMCO4"/>
    <property type="match status" value="1"/>
</dbReference>